<accession>A0A5C7GH65</accession>
<organism evidence="2 3">
    <name type="scientific">Seonamhaeicola maritimus</name>
    <dbReference type="NCBI Taxonomy" id="2591822"/>
    <lineage>
        <taxon>Bacteria</taxon>
        <taxon>Pseudomonadati</taxon>
        <taxon>Bacteroidota</taxon>
        <taxon>Flavobacteriia</taxon>
        <taxon>Flavobacteriales</taxon>
        <taxon>Flavobacteriaceae</taxon>
    </lineage>
</organism>
<comment type="caution">
    <text evidence="2">The sequence shown here is derived from an EMBL/GenBank/DDBJ whole genome shotgun (WGS) entry which is preliminary data.</text>
</comment>
<dbReference type="EMBL" id="VRKQ01000010">
    <property type="protein sequence ID" value="TXG37006.1"/>
    <property type="molecule type" value="Genomic_DNA"/>
</dbReference>
<evidence type="ECO:0000313" key="2">
    <source>
        <dbReference type="EMBL" id="TXG37006.1"/>
    </source>
</evidence>
<feature type="signal peptide" evidence="1">
    <location>
        <begin position="1"/>
        <end position="18"/>
    </location>
</feature>
<evidence type="ECO:0000256" key="1">
    <source>
        <dbReference type="SAM" id="SignalP"/>
    </source>
</evidence>
<keyword evidence="1" id="KW-0732">Signal</keyword>
<dbReference type="Proteomes" id="UP000321080">
    <property type="component" value="Unassembled WGS sequence"/>
</dbReference>
<name>A0A5C7GH65_9FLAO</name>
<dbReference type="InterPro" id="IPR021501">
    <property type="entry name" value="DUF3157"/>
</dbReference>
<evidence type="ECO:0000313" key="3">
    <source>
        <dbReference type="Proteomes" id="UP000321080"/>
    </source>
</evidence>
<proteinExistence type="predicted"/>
<sequence>MKSFLLTSLFFISFLSFSQDNHIVKTEDGRRVLLKADFTWEYIDLVKPKIKEVKTETTVAKTSKGDTCKLAEDFVEPKLDKKIQTELKKGRATIIHVKKKVAKDNKCEVEDVILLSAKESKASGIYHFCANGTKVVYKRSGHSIAKKIKLF</sequence>
<dbReference type="OrthoDB" id="1444001at2"/>
<keyword evidence="3" id="KW-1185">Reference proteome</keyword>
<feature type="chain" id="PRO_5022987054" evidence="1">
    <location>
        <begin position="19"/>
        <end position="151"/>
    </location>
</feature>
<dbReference type="AlphaFoldDB" id="A0A5C7GH65"/>
<protein>
    <submittedName>
        <fullName evidence="2">DUF3157 family protein</fullName>
    </submittedName>
</protein>
<reference evidence="2 3" key="1">
    <citation type="submission" date="2019-08" db="EMBL/GenBank/DDBJ databases">
        <title>Seonamhaeicola sediminis sp. nov., isolated from marine sediment.</title>
        <authorList>
            <person name="Cao W.R."/>
        </authorList>
    </citation>
    <scope>NUCLEOTIDE SEQUENCE [LARGE SCALE GENOMIC DNA]</scope>
    <source>
        <strain evidence="2 3">1505</strain>
    </source>
</reference>
<dbReference type="Pfam" id="PF11355">
    <property type="entry name" value="DUF3157"/>
    <property type="match status" value="1"/>
</dbReference>
<gene>
    <name evidence="2" type="ORF">FUA22_10585</name>
</gene>